<feature type="domain" description="HPr" evidence="6">
    <location>
        <begin position="1"/>
        <end position="90"/>
    </location>
</feature>
<evidence type="ECO:0000313" key="7">
    <source>
        <dbReference type="EMBL" id="MDR8018741.1"/>
    </source>
</evidence>
<dbReference type="RefSeq" id="WP_310547735.1">
    <property type="nucleotide sequence ID" value="NZ_JAVKGR010000003.1"/>
</dbReference>
<evidence type="ECO:0000256" key="2">
    <source>
        <dbReference type="ARBA" id="ARBA00004496"/>
    </source>
</evidence>
<dbReference type="EMBL" id="JAVKGR010000003">
    <property type="protein sequence ID" value="MDR8018741.1"/>
    <property type="molecule type" value="Genomic_DNA"/>
</dbReference>
<dbReference type="PANTHER" id="PTHR33705">
    <property type="entry name" value="PHOSPHOCARRIER PROTEIN HPR"/>
    <property type="match status" value="1"/>
</dbReference>
<dbReference type="InterPro" id="IPR035895">
    <property type="entry name" value="HPr-like_sf"/>
</dbReference>
<dbReference type="PROSITE" id="PS00369">
    <property type="entry name" value="PTS_HPR_HIS"/>
    <property type="match status" value="1"/>
</dbReference>
<keyword evidence="8" id="KW-1185">Reference proteome</keyword>
<evidence type="ECO:0000256" key="1">
    <source>
        <dbReference type="ARBA" id="ARBA00003681"/>
    </source>
</evidence>
<dbReference type="Gene3D" id="3.30.1340.10">
    <property type="entry name" value="HPr-like"/>
    <property type="match status" value="1"/>
</dbReference>
<organism evidence="7 8">
    <name type="scientific">Nesterenkonia aerolata</name>
    <dbReference type="NCBI Taxonomy" id="3074079"/>
    <lineage>
        <taxon>Bacteria</taxon>
        <taxon>Bacillati</taxon>
        <taxon>Actinomycetota</taxon>
        <taxon>Actinomycetes</taxon>
        <taxon>Micrococcales</taxon>
        <taxon>Micrococcaceae</taxon>
        <taxon>Nesterenkonia</taxon>
    </lineage>
</organism>
<sequence>MAERTATIGSKAGLHARPAAVFAEAAGEQPVEVSIAKADSPEEKFEAGSILGLMGIGAEYGEKVVLTAEGEGAEASLDKLVEILETEQDD</sequence>
<dbReference type="Pfam" id="PF00381">
    <property type="entry name" value="PTS-HPr"/>
    <property type="match status" value="1"/>
</dbReference>
<comment type="caution">
    <text evidence="7">The sequence shown here is derived from an EMBL/GenBank/DDBJ whole genome shotgun (WGS) entry which is preliminary data.</text>
</comment>
<accession>A0ABU2DQN8</accession>
<proteinExistence type="predicted"/>
<comment type="function">
    <text evidence="1">General (non sugar-specific) component of the phosphoenolpyruvate-dependent sugar phosphotransferase system (sugar PTS). This major carbohydrate active-transport system catalyzes the phosphorylation of incoming sugar substrates concomitantly with their translocation across the cell membrane. The phosphoryl group from phosphoenolpyruvate (PEP) is transferred to the phosphoryl carrier protein HPr by enzyme I. Phospho-HPr then transfers it to the PTS EIIA domain.</text>
</comment>
<dbReference type="InterPro" id="IPR001020">
    <property type="entry name" value="PTS_HPr_His_P_site"/>
</dbReference>
<protein>
    <recommendedName>
        <fullName evidence="3">Phosphocarrier protein HPr</fullName>
    </recommendedName>
</protein>
<reference evidence="7 8" key="1">
    <citation type="submission" date="2023-09" db="EMBL/GenBank/DDBJ databases">
        <title>Description of three actinobacteria isolated from air of manufacturing shop in a pharmaceutical factory.</title>
        <authorList>
            <person name="Zhang D.-F."/>
        </authorList>
    </citation>
    <scope>NUCLEOTIDE SEQUENCE [LARGE SCALE GENOMIC DNA]</scope>
    <source>
        <strain evidence="7 8">LY-0111</strain>
    </source>
</reference>
<dbReference type="SUPFAM" id="SSF55594">
    <property type="entry name" value="HPr-like"/>
    <property type="match status" value="1"/>
</dbReference>
<evidence type="ECO:0000256" key="5">
    <source>
        <dbReference type="ARBA" id="ARBA00022683"/>
    </source>
</evidence>
<gene>
    <name evidence="7" type="ORF">RIL96_04075</name>
</gene>
<keyword evidence="4" id="KW-0963">Cytoplasm</keyword>
<dbReference type="PROSITE" id="PS51350">
    <property type="entry name" value="PTS_HPR_DOM"/>
    <property type="match status" value="1"/>
</dbReference>
<evidence type="ECO:0000256" key="3">
    <source>
        <dbReference type="ARBA" id="ARBA00020422"/>
    </source>
</evidence>
<dbReference type="InterPro" id="IPR000032">
    <property type="entry name" value="HPr-like"/>
</dbReference>
<dbReference type="CDD" id="cd00367">
    <property type="entry name" value="PTS-HPr_like"/>
    <property type="match status" value="1"/>
</dbReference>
<evidence type="ECO:0000313" key="8">
    <source>
        <dbReference type="Proteomes" id="UP001251870"/>
    </source>
</evidence>
<name>A0ABU2DQN8_9MICC</name>
<dbReference type="PRINTS" id="PR00107">
    <property type="entry name" value="PHOSPHOCPHPR"/>
</dbReference>
<dbReference type="NCBIfam" id="TIGR01003">
    <property type="entry name" value="PTS_HPr_family"/>
    <property type="match status" value="1"/>
</dbReference>
<dbReference type="InterPro" id="IPR050399">
    <property type="entry name" value="HPr"/>
</dbReference>
<evidence type="ECO:0000256" key="4">
    <source>
        <dbReference type="ARBA" id="ARBA00022490"/>
    </source>
</evidence>
<keyword evidence="5" id="KW-0598">Phosphotransferase system</keyword>
<dbReference type="PANTHER" id="PTHR33705:SF2">
    <property type="entry name" value="PHOSPHOCARRIER PROTEIN NPR"/>
    <property type="match status" value="1"/>
</dbReference>
<evidence type="ECO:0000259" key="6">
    <source>
        <dbReference type="PROSITE" id="PS51350"/>
    </source>
</evidence>
<dbReference type="Proteomes" id="UP001251870">
    <property type="component" value="Unassembled WGS sequence"/>
</dbReference>
<comment type="subcellular location">
    <subcellularLocation>
        <location evidence="2">Cytoplasm</location>
    </subcellularLocation>
</comment>